<accession>A0ACD5XX24</accession>
<dbReference type="Proteomes" id="UP001732700">
    <property type="component" value="Chromosome 5A"/>
</dbReference>
<evidence type="ECO:0000313" key="2">
    <source>
        <dbReference type="Proteomes" id="UP001732700"/>
    </source>
</evidence>
<reference evidence="1" key="1">
    <citation type="submission" date="2021-05" db="EMBL/GenBank/DDBJ databases">
        <authorList>
            <person name="Scholz U."/>
            <person name="Mascher M."/>
            <person name="Fiebig A."/>
        </authorList>
    </citation>
    <scope>NUCLEOTIDE SEQUENCE [LARGE SCALE GENOMIC DNA]</scope>
</reference>
<protein>
    <submittedName>
        <fullName evidence="1">Uncharacterized protein</fullName>
    </submittedName>
</protein>
<sequence>MPEHRHGSIKNVKITGFCAAKSLVGLTCHILENATSLERLTLDAIYDYGSRLGADRSCLHNKYGECHPLIGNRMIAHAHKGLWAIEGYVVEKAPSTVKLDIKKLCSRCHRII</sequence>
<proteinExistence type="predicted"/>
<dbReference type="EnsemblPlants" id="AVESA.00010b.r2.5AG0850410.1">
    <property type="protein sequence ID" value="AVESA.00010b.r2.5AG0850410.1.CDS.1"/>
    <property type="gene ID" value="AVESA.00010b.r2.5AG0850410"/>
</dbReference>
<organism evidence="1 2">
    <name type="scientific">Avena sativa</name>
    <name type="common">Oat</name>
    <dbReference type="NCBI Taxonomy" id="4498"/>
    <lineage>
        <taxon>Eukaryota</taxon>
        <taxon>Viridiplantae</taxon>
        <taxon>Streptophyta</taxon>
        <taxon>Embryophyta</taxon>
        <taxon>Tracheophyta</taxon>
        <taxon>Spermatophyta</taxon>
        <taxon>Magnoliopsida</taxon>
        <taxon>Liliopsida</taxon>
        <taxon>Poales</taxon>
        <taxon>Poaceae</taxon>
        <taxon>BOP clade</taxon>
        <taxon>Pooideae</taxon>
        <taxon>Poodae</taxon>
        <taxon>Poeae</taxon>
        <taxon>Poeae Chloroplast Group 1 (Aveneae type)</taxon>
        <taxon>Aveninae</taxon>
        <taxon>Avena</taxon>
    </lineage>
</organism>
<name>A0ACD5XX24_AVESA</name>
<evidence type="ECO:0000313" key="1">
    <source>
        <dbReference type="EnsemblPlants" id="AVESA.00010b.r2.5AG0850410.1.CDS.1"/>
    </source>
</evidence>
<reference evidence="1" key="2">
    <citation type="submission" date="2025-09" db="UniProtKB">
        <authorList>
            <consortium name="EnsemblPlants"/>
        </authorList>
    </citation>
    <scope>IDENTIFICATION</scope>
</reference>
<keyword evidence="2" id="KW-1185">Reference proteome</keyword>